<proteinExistence type="predicted"/>
<sequence>MRRMPDTTAMRSRLRSFNHAHKSYNTVFGVFHYAACLIGFVYLLLLCMLLAACLIYSQSSRRATEMPARINLKVLTIPIGLVFITIFYLFIGIIQQKGNLLYPFILLQVFLSFVIAILLMIVIICWACDARKETIREEISMIGSVWNLSAPFKDRLYARDDVPTYVLSCMLVFQMWSTRAVCGCFRYFTDHAKHSARMNNYV</sequence>
<evidence type="ECO:0000313" key="5">
    <source>
        <dbReference type="EnsemblMetazoa" id="PPA37066.1"/>
    </source>
</evidence>
<comment type="subcellular location">
    <subcellularLocation>
        <location evidence="1">Endomembrane system</location>
        <topology evidence="1">Multi-pass membrane protein</topology>
    </subcellularLocation>
</comment>
<dbReference type="PANTHER" id="PTHR12479">
    <property type="entry name" value="LYSOSOMAL-ASSOCIATED TRANSMEMBRANE PROTEIN"/>
    <property type="match status" value="1"/>
</dbReference>
<dbReference type="EnsemblMetazoa" id="PPA37066.1">
    <property type="protein sequence ID" value="PPA37066.1"/>
    <property type="gene ID" value="WBGene00275435"/>
</dbReference>
<dbReference type="PANTHER" id="PTHR12479:SF11">
    <property type="entry name" value="PROTEIN CBG14497"/>
    <property type="match status" value="1"/>
</dbReference>
<accession>A0A2A6BFK2</accession>
<evidence type="ECO:0000256" key="3">
    <source>
        <dbReference type="ARBA" id="ARBA00022989"/>
    </source>
</evidence>
<dbReference type="OrthoDB" id="5858093at2759"/>
<evidence type="ECO:0000256" key="2">
    <source>
        <dbReference type="ARBA" id="ARBA00022692"/>
    </source>
</evidence>
<keyword evidence="2" id="KW-0812">Transmembrane</keyword>
<keyword evidence="6" id="KW-1185">Reference proteome</keyword>
<evidence type="ECO:0000313" key="6">
    <source>
        <dbReference type="Proteomes" id="UP000005239"/>
    </source>
</evidence>
<keyword evidence="4" id="KW-0472">Membrane</keyword>
<evidence type="ECO:0000256" key="4">
    <source>
        <dbReference type="ARBA" id="ARBA00023136"/>
    </source>
</evidence>
<name>A0A2A6BFK2_PRIPA</name>
<keyword evidence="3" id="KW-1133">Transmembrane helix</keyword>
<dbReference type="InterPro" id="IPR051115">
    <property type="entry name" value="LAPTM_transporter"/>
</dbReference>
<protein>
    <submittedName>
        <fullName evidence="5">Uncharacterized protein</fullName>
    </submittedName>
</protein>
<gene>
    <name evidence="5" type="primary">WBGene00275435</name>
</gene>
<reference evidence="6" key="1">
    <citation type="journal article" date="2008" name="Nat. Genet.">
        <title>The Pristionchus pacificus genome provides a unique perspective on nematode lifestyle and parasitism.</title>
        <authorList>
            <person name="Dieterich C."/>
            <person name="Clifton S.W."/>
            <person name="Schuster L.N."/>
            <person name="Chinwalla A."/>
            <person name="Delehaunty K."/>
            <person name="Dinkelacker I."/>
            <person name="Fulton L."/>
            <person name="Fulton R."/>
            <person name="Godfrey J."/>
            <person name="Minx P."/>
            <person name="Mitreva M."/>
            <person name="Roeseler W."/>
            <person name="Tian H."/>
            <person name="Witte H."/>
            <person name="Yang S.P."/>
            <person name="Wilson R.K."/>
            <person name="Sommer R.J."/>
        </authorList>
    </citation>
    <scope>NUCLEOTIDE SEQUENCE [LARGE SCALE GENOMIC DNA]</scope>
    <source>
        <strain evidence="6">PS312</strain>
    </source>
</reference>
<dbReference type="AlphaFoldDB" id="A0A2A6BFK2"/>
<organism evidence="5 6">
    <name type="scientific">Pristionchus pacificus</name>
    <name type="common">Parasitic nematode worm</name>
    <dbReference type="NCBI Taxonomy" id="54126"/>
    <lineage>
        <taxon>Eukaryota</taxon>
        <taxon>Metazoa</taxon>
        <taxon>Ecdysozoa</taxon>
        <taxon>Nematoda</taxon>
        <taxon>Chromadorea</taxon>
        <taxon>Rhabditida</taxon>
        <taxon>Rhabditina</taxon>
        <taxon>Diplogasteromorpha</taxon>
        <taxon>Diplogasteroidea</taxon>
        <taxon>Neodiplogasteridae</taxon>
        <taxon>Pristionchus</taxon>
    </lineage>
</organism>
<accession>A0A8R1YV00</accession>
<dbReference type="GO" id="GO:0012505">
    <property type="term" value="C:endomembrane system"/>
    <property type="evidence" value="ECO:0007669"/>
    <property type="project" value="UniProtKB-SubCell"/>
</dbReference>
<dbReference type="GO" id="GO:0005765">
    <property type="term" value="C:lysosomal membrane"/>
    <property type="evidence" value="ECO:0000318"/>
    <property type="project" value="GO_Central"/>
</dbReference>
<evidence type="ECO:0000256" key="1">
    <source>
        <dbReference type="ARBA" id="ARBA00004127"/>
    </source>
</evidence>
<dbReference type="Proteomes" id="UP000005239">
    <property type="component" value="Unassembled WGS sequence"/>
</dbReference>
<reference evidence="5" key="2">
    <citation type="submission" date="2022-06" db="UniProtKB">
        <authorList>
            <consortium name="EnsemblMetazoa"/>
        </authorList>
    </citation>
    <scope>IDENTIFICATION</scope>
    <source>
        <strain evidence="5">PS312</strain>
    </source>
</reference>